<feature type="non-terminal residue" evidence="1">
    <location>
        <position position="1"/>
    </location>
</feature>
<reference evidence="1" key="1">
    <citation type="submission" date="2018-05" db="EMBL/GenBank/DDBJ databases">
        <authorList>
            <person name="Lanie J.A."/>
            <person name="Ng W.-L."/>
            <person name="Kazmierczak K.M."/>
            <person name="Andrzejewski T.M."/>
            <person name="Davidsen T.M."/>
            <person name="Wayne K.J."/>
            <person name="Tettelin H."/>
            <person name="Glass J.I."/>
            <person name="Rusch D."/>
            <person name="Podicherti R."/>
            <person name="Tsui H.-C.T."/>
            <person name="Winkler M.E."/>
        </authorList>
    </citation>
    <scope>NUCLEOTIDE SEQUENCE</scope>
</reference>
<dbReference type="EMBL" id="UINC01109845">
    <property type="protein sequence ID" value="SVC76943.1"/>
    <property type="molecule type" value="Genomic_DNA"/>
</dbReference>
<gene>
    <name evidence="1" type="ORF">METZ01_LOCUS329797</name>
</gene>
<sequence>VKIRSARAAEAVRAPCYDIIARRGTMHTHR</sequence>
<feature type="non-terminal residue" evidence="1">
    <location>
        <position position="30"/>
    </location>
</feature>
<dbReference type="AlphaFoldDB" id="A0A382PU76"/>
<protein>
    <submittedName>
        <fullName evidence="1">Uncharacterized protein</fullName>
    </submittedName>
</protein>
<organism evidence="1">
    <name type="scientific">marine metagenome</name>
    <dbReference type="NCBI Taxonomy" id="408172"/>
    <lineage>
        <taxon>unclassified sequences</taxon>
        <taxon>metagenomes</taxon>
        <taxon>ecological metagenomes</taxon>
    </lineage>
</organism>
<proteinExistence type="predicted"/>
<name>A0A382PU76_9ZZZZ</name>
<evidence type="ECO:0000313" key="1">
    <source>
        <dbReference type="EMBL" id="SVC76943.1"/>
    </source>
</evidence>
<accession>A0A382PU76</accession>